<keyword evidence="4" id="KW-0809">Transit peptide</keyword>
<dbReference type="GO" id="GO:0005759">
    <property type="term" value="C:mitochondrial matrix"/>
    <property type="evidence" value="ECO:0007669"/>
    <property type="project" value="UniProtKB-SubCell"/>
</dbReference>
<dbReference type="PROSITE" id="PS00143">
    <property type="entry name" value="INSULINASE"/>
    <property type="match status" value="1"/>
</dbReference>
<evidence type="ECO:0000256" key="5">
    <source>
        <dbReference type="ARBA" id="ARBA00023128"/>
    </source>
</evidence>
<feature type="domain" description="Peptidase M16 C-terminal" evidence="11">
    <location>
        <begin position="215"/>
        <end position="454"/>
    </location>
</feature>
<feature type="region of interest" description="Disordered" evidence="9">
    <location>
        <begin position="243"/>
        <end position="276"/>
    </location>
</feature>
<dbReference type="InterPro" id="IPR007863">
    <property type="entry name" value="Peptidase_M16_C"/>
</dbReference>
<dbReference type="FunFam" id="3.30.830.10:FF:000023">
    <property type="entry name" value="Mitochondrial processing peptidase alpha subunit"/>
    <property type="match status" value="1"/>
</dbReference>
<dbReference type="SUPFAM" id="SSF63411">
    <property type="entry name" value="LuxS/MPP-like metallohydrolase"/>
    <property type="match status" value="2"/>
</dbReference>
<dbReference type="InterPro" id="IPR011765">
    <property type="entry name" value="Pept_M16_N"/>
</dbReference>
<protein>
    <recommendedName>
        <fullName evidence="6">Alpha-MPP</fullName>
    </recommendedName>
    <alternativeName>
        <fullName evidence="7">Inactive zinc metalloprotease alpha</fullName>
    </alternativeName>
</protein>
<feature type="compositionally biased region" description="Low complexity" evidence="9">
    <location>
        <begin position="243"/>
        <end position="265"/>
    </location>
</feature>
<sequence>MLRNPSARVLRRALSSQRVIPNVLHTFRSRSLATVVEPIQKDPSELDQITTLPNGVRVATEALPGHFSGIGVYIDAGSRYENEDLRGVSHIMDRLAFKSTSKRSSDEMLESIESLGGNIQCASSRESLMYQSATFNSAVPTTVGLLAETIRDPLVTEEEVEQQLETAAYEIGEIWSKPELILPEIVHMRSTAIPYRPTGTLSTDPKEWWLHSPRVQHEAAVKLAEQYFGDMPKSAPVLCQTGSETSLDSLSSETSSTSATSSSSSSPPPSPTQKPSTLISRIPFFKNISTSAPKNASVHNGFLNPLDLNQPSQYTGGFLSLPSLPPPVNPSLPALSHIHIAFEALPISSPDIYALATLQTLLGGGGSFSAGGPGKGMYSRLYTNVLNQHGWVESCMAFNHSYTDSGLFGISSSCSPGYVKNMLDVMCRELQNLTLDTGFSALQTAEVNRAKNQLRSSLLMNLESRMVELEDLGRQVQVHGRKVGVREMCKKIEALTVKDLRRVAAQVFGGLVNNAGQGSGSPTVVLQEGEEVGRTYNFEWDIQDRIHGWKLGRW</sequence>
<evidence type="ECO:0000256" key="1">
    <source>
        <dbReference type="ARBA" id="ARBA00002123"/>
    </source>
</evidence>
<dbReference type="InterPro" id="IPR011249">
    <property type="entry name" value="Metalloenz_LuxS/M16"/>
</dbReference>
<dbReference type="Pfam" id="PF05193">
    <property type="entry name" value="Peptidase_M16_C"/>
    <property type="match status" value="1"/>
</dbReference>
<dbReference type="GO" id="GO:0004222">
    <property type="term" value="F:metalloendopeptidase activity"/>
    <property type="evidence" value="ECO:0007669"/>
    <property type="project" value="InterPro"/>
</dbReference>
<dbReference type="Proteomes" id="UP000249056">
    <property type="component" value="Unassembled WGS sequence"/>
</dbReference>
<dbReference type="AlphaFoldDB" id="A0A395J522"/>
<organism evidence="12 13">
    <name type="scientific">Monilinia fructigena</name>
    <dbReference type="NCBI Taxonomy" id="38457"/>
    <lineage>
        <taxon>Eukaryota</taxon>
        <taxon>Fungi</taxon>
        <taxon>Dikarya</taxon>
        <taxon>Ascomycota</taxon>
        <taxon>Pezizomycotina</taxon>
        <taxon>Leotiomycetes</taxon>
        <taxon>Helotiales</taxon>
        <taxon>Sclerotiniaceae</taxon>
        <taxon>Monilinia</taxon>
    </lineage>
</organism>
<comment type="function">
    <text evidence="1">Substrate recognition and binding subunit of the essential mitochondrial processing protease (MPP), which cleaves the mitochondrial sequence off newly imported precursors proteins.</text>
</comment>
<evidence type="ECO:0000313" key="12">
    <source>
        <dbReference type="EMBL" id="RAL67560.1"/>
    </source>
</evidence>
<name>A0A395J522_9HELO</name>
<dbReference type="PANTHER" id="PTHR11851">
    <property type="entry name" value="METALLOPROTEASE"/>
    <property type="match status" value="1"/>
</dbReference>
<evidence type="ECO:0000256" key="8">
    <source>
        <dbReference type="RuleBase" id="RU004447"/>
    </source>
</evidence>
<evidence type="ECO:0000256" key="9">
    <source>
        <dbReference type="SAM" id="MobiDB-lite"/>
    </source>
</evidence>
<dbReference type="EMBL" id="QKRW01000003">
    <property type="protein sequence ID" value="RAL67560.1"/>
    <property type="molecule type" value="Genomic_DNA"/>
</dbReference>
<comment type="subcellular location">
    <subcellularLocation>
        <location evidence="2">Mitochondrion matrix</location>
    </subcellularLocation>
</comment>
<dbReference type="OrthoDB" id="277191at2759"/>
<accession>A0A395J522</accession>
<dbReference type="Gene3D" id="3.30.830.10">
    <property type="entry name" value="Metalloenzyme, LuxS/M16 peptidase-like"/>
    <property type="match status" value="2"/>
</dbReference>
<proteinExistence type="inferred from homology"/>
<evidence type="ECO:0000256" key="3">
    <source>
        <dbReference type="ARBA" id="ARBA00007261"/>
    </source>
</evidence>
<keyword evidence="13" id="KW-1185">Reference proteome</keyword>
<dbReference type="GO" id="GO:0046872">
    <property type="term" value="F:metal ion binding"/>
    <property type="evidence" value="ECO:0007669"/>
    <property type="project" value="InterPro"/>
</dbReference>
<gene>
    <name evidence="12" type="ORF">DID88_008315</name>
</gene>
<dbReference type="GO" id="GO:0006627">
    <property type="term" value="P:protein processing involved in protein targeting to mitochondrion"/>
    <property type="evidence" value="ECO:0007669"/>
    <property type="project" value="TreeGrafter"/>
</dbReference>
<dbReference type="PANTHER" id="PTHR11851:SF49">
    <property type="entry name" value="MITOCHONDRIAL-PROCESSING PEPTIDASE SUBUNIT ALPHA"/>
    <property type="match status" value="1"/>
</dbReference>
<comment type="caution">
    <text evidence="12">The sequence shown here is derived from an EMBL/GenBank/DDBJ whole genome shotgun (WGS) entry which is preliminary data.</text>
</comment>
<dbReference type="InterPro" id="IPR050361">
    <property type="entry name" value="MPP/UQCRC_Complex"/>
</dbReference>
<comment type="similarity">
    <text evidence="3 8">Belongs to the peptidase M16 family.</text>
</comment>
<dbReference type="Pfam" id="PF00675">
    <property type="entry name" value="Peptidase_M16"/>
    <property type="match status" value="1"/>
</dbReference>
<evidence type="ECO:0000313" key="13">
    <source>
        <dbReference type="Proteomes" id="UP000249056"/>
    </source>
</evidence>
<evidence type="ECO:0000256" key="4">
    <source>
        <dbReference type="ARBA" id="ARBA00022946"/>
    </source>
</evidence>
<evidence type="ECO:0000256" key="2">
    <source>
        <dbReference type="ARBA" id="ARBA00004305"/>
    </source>
</evidence>
<evidence type="ECO:0000256" key="7">
    <source>
        <dbReference type="ARBA" id="ARBA00032315"/>
    </source>
</evidence>
<evidence type="ECO:0000259" key="10">
    <source>
        <dbReference type="Pfam" id="PF00675"/>
    </source>
</evidence>
<evidence type="ECO:0000259" key="11">
    <source>
        <dbReference type="Pfam" id="PF05193"/>
    </source>
</evidence>
<dbReference type="InterPro" id="IPR001431">
    <property type="entry name" value="Pept_M16_Zn_BS"/>
</dbReference>
<evidence type="ECO:0000256" key="6">
    <source>
        <dbReference type="ARBA" id="ARBA00030006"/>
    </source>
</evidence>
<feature type="domain" description="Peptidase M16 N-terminal" evidence="10">
    <location>
        <begin position="57"/>
        <end position="189"/>
    </location>
</feature>
<keyword evidence="5" id="KW-0496">Mitochondrion</keyword>
<reference evidence="12 13" key="1">
    <citation type="submission" date="2018-06" db="EMBL/GenBank/DDBJ databases">
        <title>Genome Sequence of the Brown Rot Fungal Pathogen Monilinia fructigena.</title>
        <authorList>
            <person name="Landi L."/>
            <person name="De Miccolis Angelini R.M."/>
            <person name="Pollastro S."/>
            <person name="Abate D."/>
            <person name="Faretra F."/>
            <person name="Romanazzi G."/>
        </authorList>
    </citation>
    <scope>NUCLEOTIDE SEQUENCE [LARGE SCALE GENOMIC DNA]</scope>
    <source>
        <strain evidence="12 13">Mfrg269</strain>
    </source>
</reference>